<gene>
    <name evidence="1" type="ORF">RCF98_17690</name>
</gene>
<geneLocation type="plasmid" evidence="1 2">
    <name>pThlacMK1_2</name>
</geneLocation>
<keyword evidence="1" id="KW-0614">Plasmid</keyword>
<proteinExistence type="predicted"/>
<dbReference type="Proteomes" id="UP001236657">
    <property type="component" value="Plasmid pThlacMK1_2"/>
</dbReference>
<dbReference type="EMBL" id="CP133220">
    <property type="protein sequence ID" value="WML92538.1"/>
    <property type="molecule type" value="Genomic_DNA"/>
</dbReference>
<evidence type="ECO:0000313" key="1">
    <source>
        <dbReference type="EMBL" id="WML92538.1"/>
    </source>
</evidence>
<reference evidence="1 2" key="1">
    <citation type="submission" date="2023-08" db="EMBL/GenBank/DDBJ databases">
        <title>New molecular markers tilS and rpoB for phylogenetic and monitoring studies of the genus Thiothrix biodiversity.</title>
        <authorList>
            <person name="Ravin N.V."/>
            <person name="Smolyakov D."/>
            <person name="Markov N.D."/>
            <person name="Beletsky A.V."/>
            <person name="Mardanov A.V."/>
            <person name="Rudenko T.S."/>
            <person name="Grabovich M.Y."/>
        </authorList>
    </citation>
    <scope>NUCLEOTIDE SEQUENCE [LARGE SCALE GENOMIC DNA]</scope>
    <source>
        <strain evidence="1 2">MK1</strain>
        <plasmid evidence="1 2">pThlacMK1_2</plasmid>
    </source>
</reference>
<sequence>MSYRELTEVEKGYLAQGGRVFLVGDENEVVILKQGKEPHFIGDQETHEPYKFPTEEIALRNAWDTACLSADKPMVEGVIVGVLVSPPMGTLRP</sequence>
<protein>
    <submittedName>
        <fullName evidence="1">Uncharacterized protein</fullName>
    </submittedName>
</protein>
<organism evidence="1 2">
    <name type="scientific">Thiothrix lacustris</name>
    <dbReference type="NCBI Taxonomy" id="525917"/>
    <lineage>
        <taxon>Bacteria</taxon>
        <taxon>Pseudomonadati</taxon>
        <taxon>Pseudomonadota</taxon>
        <taxon>Gammaproteobacteria</taxon>
        <taxon>Thiotrichales</taxon>
        <taxon>Thiotrichaceae</taxon>
        <taxon>Thiothrix</taxon>
    </lineage>
</organism>
<evidence type="ECO:0000313" key="2">
    <source>
        <dbReference type="Proteomes" id="UP001236657"/>
    </source>
</evidence>
<name>A0ABY9MVE2_9GAMM</name>
<dbReference type="RefSeq" id="WP_308898963.1">
    <property type="nucleotide sequence ID" value="NZ_CP133220.1"/>
</dbReference>
<keyword evidence="2" id="KW-1185">Reference proteome</keyword>
<accession>A0ABY9MVE2</accession>